<name>A0A1G9GGX3_9LACT</name>
<organism evidence="2 3">
    <name type="scientific">Alkalibacterium thalassium</name>
    <dbReference type="NCBI Taxonomy" id="426701"/>
    <lineage>
        <taxon>Bacteria</taxon>
        <taxon>Bacillati</taxon>
        <taxon>Bacillota</taxon>
        <taxon>Bacilli</taxon>
        <taxon>Lactobacillales</taxon>
        <taxon>Carnobacteriaceae</taxon>
        <taxon>Alkalibacterium</taxon>
    </lineage>
</organism>
<feature type="transmembrane region" description="Helical" evidence="1">
    <location>
        <begin position="244"/>
        <end position="262"/>
    </location>
</feature>
<dbReference type="PANTHER" id="PTHR37308">
    <property type="entry name" value="INTEGRAL MEMBRANE PROTEIN"/>
    <property type="match status" value="1"/>
</dbReference>
<evidence type="ECO:0000313" key="2">
    <source>
        <dbReference type="EMBL" id="SDK99938.1"/>
    </source>
</evidence>
<dbReference type="AlphaFoldDB" id="A0A1G9GGX3"/>
<reference evidence="3" key="1">
    <citation type="submission" date="2016-10" db="EMBL/GenBank/DDBJ databases">
        <authorList>
            <person name="Varghese N."/>
            <person name="Submissions S."/>
        </authorList>
    </citation>
    <scope>NUCLEOTIDE SEQUENCE [LARGE SCALE GENOMIC DNA]</scope>
    <source>
        <strain evidence="3">DSM 19181</strain>
    </source>
</reference>
<feature type="transmembrane region" description="Helical" evidence="1">
    <location>
        <begin position="187"/>
        <end position="212"/>
    </location>
</feature>
<feature type="transmembrane region" description="Helical" evidence="1">
    <location>
        <begin position="112"/>
        <end position="129"/>
    </location>
</feature>
<evidence type="ECO:0000256" key="1">
    <source>
        <dbReference type="SAM" id="Phobius"/>
    </source>
</evidence>
<evidence type="ECO:0000313" key="3">
    <source>
        <dbReference type="Proteomes" id="UP000199433"/>
    </source>
</evidence>
<dbReference type="Pfam" id="PF04018">
    <property type="entry name" value="VCA0040-like"/>
    <property type="match status" value="1"/>
</dbReference>
<dbReference type="RefSeq" id="WP_176759715.1">
    <property type="nucleotide sequence ID" value="NZ_FNFK01000114.1"/>
</dbReference>
<feature type="transmembrane region" description="Helical" evidence="1">
    <location>
        <begin position="55"/>
        <end position="77"/>
    </location>
</feature>
<accession>A0A1G9GGX3</accession>
<keyword evidence="3" id="KW-1185">Reference proteome</keyword>
<dbReference type="InterPro" id="IPR007163">
    <property type="entry name" value="VCA0040-like"/>
</dbReference>
<gene>
    <name evidence="2" type="ORF">SAMN04488098_11142</name>
</gene>
<keyword evidence="1" id="KW-0812">Transmembrane</keyword>
<protein>
    <submittedName>
        <fullName evidence="2">Putative membrane protein</fullName>
    </submittedName>
</protein>
<keyword evidence="1" id="KW-0472">Membrane</keyword>
<feature type="transmembrane region" description="Helical" evidence="1">
    <location>
        <begin position="149"/>
        <end position="175"/>
    </location>
</feature>
<sequence>MIFLNDFLKGIIIGIAAVTPGVSGGTFAVILGVYSKLTSAIANIFTDFMGKIKALFSLGVGIAFGVLAFSRIMQYLFVYHETNVKFIIIGLMVGTIPLVIKDANKKGFKGSYLIPCIIALSITIIFTILENNVINIMPEASSGLIATIIYGLIIGFGTIVPGVSASFILMYIGAYEILLDALVSLDLMVIIPVGIGFVLSVLLFAKLINFLFERAYGFTYYTVLGFVFGSIFAIIPRDILGQEILLGIFYLVIGFLVSYYIGTKYSQ</sequence>
<dbReference type="PANTHER" id="PTHR37308:SF1">
    <property type="entry name" value="POLYPRENYL-PHOSPHATE TRANSPORTER"/>
    <property type="match status" value="1"/>
</dbReference>
<feature type="transmembrane region" description="Helical" evidence="1">
    <location>
        <begin position="12"/>
        <end position="34"/>
    </location>
</feature>
<proteinExistence type="predicted"/>
<feature type="transmembrane region" description="Helical" evidence="1">
    <location>
        <begin position="218"/>
        <end position="235"/>
    </location>
</feature>
<feature type="transmembrane region" description="Helical" evidence="1">
    <location>
        <begin position="83"/>
        <end position="100"/>
    </location>
</feature>
<dbReference type="EMBL" id="FNFK01000114">
    <property type="protein sequence ID" value="SDK99938.1"/>
    <property type="molecule type" value="Genomic_DNA"/>
</dbReference>
<keyword evidence="1" id="KW-1133">Transmembrane helix</keyword>
<dbReference type="Proteomes" id="UP000199433">
    <property type="component" value="Unassembled WGS sequence"/>
</dbReference>